<keyword evidence="1" id="KW-0472">Membrane</keyword>
<accession>A0A926JTA9</accession>
<evidence type="ECO:0000313" key="3">
    <source>
        <dbReference type="Proteomes" id="UP000653730"/>
    </source>
</evidence>
<evidence type="ECO:0000256" key="1">
    <source>
        <dbReference type="SAM" id="Phobius"/>
    </source>
</evidence>
<dbReference type="AlphaFoldDB" id="A0A926JTA9"/>
<reference evidence="2 3" key="1">
    <citation type="submission" date="2020-09" db="EMBL/GenBank/DDBJ databases">
        <title>Sinomicrobium weinanense sp. nov., a halophilic bacteria isolated from saline-alkali soil.</title>
        <authorList>
            <person name="Wu P."/>
            <person name="Ren H."/>
            <person name="Mei Y."/>
            <person name="Liang Y."/>
            <person name="Chen Z."/>
        </authorList>
    </citation>
    <scope>NUCLEOTIDE SEQUENCE [LARGE SCALE GENOMIC DNA]</scope>
    <source>
        <strain evidence="2 3">FJxs</strain>
    </source>
</reference>
<dbReference type="RefSeq" id="WP_187966000.1">
    <property type="nucleotide sequence ID" value="NZ_JACVDC010000038.1"/>
</dbReference>
<evidence type="ECO:0000313" key="2">
    <source>
        <dbReference type="EMBL" id="MBC9796857.1"/>
    </source>
</evidence>
<comment type="caution">
    <text evidence="2">The sequence shown here is derived from an EMBL/GenBank/DDBJ whole genome shotgun (WGS) entry which is preliminary data.</text>
</comment>
<feature type="transmembrane region" description="Helical" evidence="1">
    <location>
        <begin position="35"/>
        <end position="54"/>
    </location>
</feature>
<name>A0A926JTA9_9FLAO</name>
<protein>
    <submittedName>
        <fullName evidence="2">Uncharacterized protein</fullName>
    </submittedName>
</protein>
<organism evidence="2 3">
    <name type="scientific">Sinomicrobium weinanense</name>
    <dbReference type="NCBI Taxonomy" id="2842200"/>
    <lineage>
        <taxon>Bacteria</taxon>
        <taxon>Pseudomonadati</taxon>
        <taxon>Bacteroidota</taxon>
        <taxon>Flavobacteriia</taxon>
        <taxon>Flavobacteriales</taxon>
        <taxon>Flavobacteriaceae</taxon>
        <taxon>Sinomicrobium</taxon>
    </lineage>
</organism>
<keyword evidence="1" id="KW-1133">Transmembrane helix</keyword>
<keyword evidence="1" id="KW-0812">Transmembrane</keyword>
<sequence>MKYKHRALLYNFICFAAIFILARAALHYFLPGYNFWTAVISAVIAMVLAPKFIVVKTASGEKLFVKWLFSSPKEIK</sequence>
<proteinExistence type="predicted"/>
<dbReference type="EMBL" id="JACVDC010000038">
    <property type="protein sequence ID" value="MBC9796857.1"/>
    <property type="molecule type" value="Genomic_DNA"/>
</dbReference>
<feature type="transmembrane region" description="Helical" evidence="1">
    <location>
        <begin position="7"/>
        <end position="29"/>
    </location>
</feature>
<dbReference type="Proteomes" id="UP000653730">
    <property type="component" value="Unassembled WGS sequence"/>
</dbReference>
<gene>
    <name evidence="2" type="ORF">IBL28_12830</name>
</gene>
<keyword evidence="3" id="KW-1185">Reference proteome</keyword>